<comment type="caution">
    <text evidence="2">The sequence shown here is derived from an EMBL/GenBank/DDBJ whole genome shotgun (WGS) entry which is preliminary data.</text>
</comment>
<name>A0ABS4KIR6_9FIRM</name>
<dbReference type="Gene3D" id="3.30.420.10">
    <property type="entry name" value="Ribonuclease H-like superfamily/Ribonuclease H"/>
    <property type="match status" value="1"/>
</dbReference>
<dbReference type="InterPro" id="IPR036397">
    <property type="entry name" value="RNaseH_sf"/>
</dbReference>
<organism evidence="2 3">
    <name type="scientific">Acetoanaerobium pronyense</name>
    <dbReference type="NCBI Taxonomy" id="1482736"/>
    <lineage>
        <taxon>Bacteria</taxon>
        <taxon>Bacillati</taxon>
        <taxon>Bacillota</taxon>
        <taxon>Clostridia</taxon>
        <taxon>Peptostreptococcales</taxon>
        <taxon>Filifactoraceae</taxon>
        <taxon>Acetoanaerobium</taxon>
    </lineage>
</organism>
<dbReference type="EMBL" id="JAGGLI010000013">
    <property type="protein sequence ID" value="MBP2027654.1"/>
    <property type="molecule type" value="Genomic_DNA"/>
</dbReference>
<dbReference type="Pfam" id="PF13482">
    <property type="entry name" value="RNase_H_2"/>
    <property type="match status" value="1"/>
</dbReference>
<dbReference type="RefSeq" id="WP_209660713.1">
    <property type="nucleotide sequence ID" value="NZ_JAGGLI010000013.1"/>
</dbReference>
<protein>
    <submittedName>
        <fullName evidence="2">Uncharacterized protein YprB with RNaseH-like and TPR domain</fullName>
    </submittedName>
</protein>
<reference evidence="2 3" key="1">
    <citation type="submission" date="2021-03" db="EMBL/GenBank/DDBJ databases">
        <title>Genomic Encyclopedia of Type Strains, Phase IV (KMG-IV): sequencing the most valuable type-strain genomes for metagenomic binning, comparative biology and taxonomic classification.</title>
        <authorList>
            <person name="Goeker M."/>
        </authorList>
    </citation>
    <scope>NUCLEOTIDE SEQUENCE [LARGE SCALE GENOMIC DNA]</scope>
    <source>
        <strain evidence="2 3">DSM 27512</strain>
    </source>
</reference>
<evidence type="ECO:0000259" key="1">
    <source>
        <dbReference type="Pfam" id="PF13482"/>
    </source>
</evidence>
<evidence type="ECO:0000313" key="2">
    <source>
        <dbReference type="EMBL" id="MBP2027654.1"/>
    </source>
</evidence>
<evidence type="ECO:0000313" key="3">
    <source>
        <dbReference type="Proteomes" id="UP001314903"/>
    </source>
</evidence>
<dbReference type="InterPro" id="IPR038720">
    <property type="entry name" value="YprB_RNase_H-like_dom"/>
</dbReference>
<keyword evidence="3" id="KW-1185">Reference proteome</keyword>
<accession>A0ABS4KIR6</accession>
<dbReference type="Proteomes" id="UP001314903">
    <property type="component" value="Unassembled WGS sequence"/>
</dbReference>
<feature type="domain" description="YprB ribonuclease H-like" evidence="1">
    <location>
        <begin position="20"/>
        <end position="187"/>
    </location>
</feature>
<proteinExistence type="predicted"/>
<dbReference type="SUPFAM" id="SSF53098">
    <property type="entry name" value="Ribonuclease H-like"/>
    <property type="match status" value="1"/>
</dbReference>
<dbReference type="PANTHER" id="PTHR38462:SF1">
    <property type="entry name" value="YPRB RIBONUCLEASE H-LIKE DOMAIN-CONTAINING PROTEIN"/>
    <property type="match status" value="1"/>
</dbReference>
<dbReference type="PANTHER" id="PTHR38462">
    <property type="entry name" value="EXONUCLEASE-LIKE PROTEIN"/>
    <property type="match status" value="1"/>
</dbReference>
<sequence>MIIEELIIENKGQFIDKDTFFFDIETLGLNRSINEIVLICIGVLCEENKVKIKQYFAESPKEEKDILKSFVKDVCKKKKIKSYNGDNFDIPFINYRLSLHEIDFEINKDISYDMLKFLKPLKIIWELENLKLKTIERFFGLYREDLITGKESIELYNNYQKNKEEAILRKILLHNFEDVKYMIVLEELIHEKLQNDSFVINHKDDFLSVYMYEVKKLKQQLKVIYKINNTKHSKYKYYDDFGNSIEIYEHKLEFKLFFKEGILPDGKNISYIYYNQRTIPIEINKKIIFENLNFLLKIMINNE</sequence>
<gene>
    <name evidence="2" type="ORF">J2Z35_001451</name>
</gene>
<dbReference type="InterPro" id="IPR012337">
    <property type="entry name" value="RNaseH-like_sf"/>
</dbReference>